<evidence type="ECO:0000313" key="7">
    <source>
        <dbReference type="Proteomes" id="UP000244090"/>
    </source>
</evidence>
<evidence type="ECO:0000256" key="1">
    <source>
        <dbReference type="ARBA" id="ARBA00006739"/>
    </source>
</evidence>
<keyword evidence="4" id="KW-0472">Membrane</keyword>
<feature type="transmembrane region" description="Helical" evidence="4">
    <location>
        <begin position="6"/>
        <end position="28"/>
    </location>
</feature>
<feature type="domain" description="Glycosyltransferase 2-like" evidence="5">
    <location>
        <begin position="42"/>
        <end position="175"/>
    </location>
</feature>
<evidence type="ECO:0000256" key="2">
    <source>
        <dbReference type="ARBA" id="ARBA00022676"/>
    </source>
</evidence>
<gene>
    <name evidence="6" type="ORF">C8N46_105225</name>
</gene>
<dbReference type="Proteomes" id="UP000244090">
    <property type="component" value="Unassembled WGS sequence"/>
</dbReference>
<proteinExistence type="inferred from homology"/>
<feature type="transmembrane region" description="Helical" evidence="4">
    <location>
        <begin position="305"/>
        <end position="323"/>
    </location>
</feature>
<name>A0A2T6BYC1_9FLAO</name>
<evidence type="ECO:0000259" key="5">
    <source>
        <dbReference type="Pfam" id="PF00535"/>
    </source>
</evidence>
<dbReference type="OrthoDB" id="9800276at2"/>
<feature type="transmembrane region" description="Helical" evidence="4">
    <location>
        <begin position="335"/>
        <end position="356"/>
    </location>
</feature>
<evidence type="ECO:0000256" key="4">
    <source>
        <dbReference type="SAM" id="Phobius"/>
    </source>
</evidence>
<dbReference type="Gene3D" id="3.90.550.10">
    <property type="entry name" value="Spore Coat Polysaccharide Biosynthesis Protein SpsA, Chain A"/>
    <property type="match status" value="1"/>
</dbReference>
<dbReference type="InterPro" id="IPR001173">
    <property type="entry name" value="Glyco_trans_2-like"/>
</dbReference>
<dbReference type="PANTHER" id="PTHR43630:SF1">
    <property type="entry name" value="POLY-BETA-1,6-N-ACETYL-D-GLUCOSAMINE SYNTHASE"/>
    <property type="match status" value="1"/>
</dbReference>
<dbReference type="InterPro" id="IPR029044">
    <property type="entry name" value="Nucleotide-diphossugar_trans"/>
</dbReference>
<reference evidence="6 7" key="1">
    <citation type="submission" date="2018-04" db="EMBL/GenBank/DDBJ databases">
        <title>Genomic Encyclopedia of Archaeal and Bacterial Type Strains, Phase II (KMG-II): from individual species to whole genera.</title>
        <authorList>
            <person name="Goeker M."/>
        </authorList>
    </citation>
    <scope>NUCLEOTIDE SEQUENCE [LARGE SCALE GENOMIC DNA]</scope>
    <source>
        <strain evidence="6 7">DSM 25731</strain>
    </source>
</reference>
<keyword evidence="3 6" id="KW-0808">Transferase</keyword>
<dbReference type="RefSeq" id="WP_108115183.1">
    <property type="nucleotide sequence ID" value="NZ_QBKT01000005.1"/>
</dbReference>
<evidence type="ECO:0000313" key="6">
    <source>
        <dbReference type="EMBL" id="PTX61069.1"/>
    </source>
</evidence>
<dbReference type="SUPFAM" id="SSF53448">
    <property type="entry name" value="Nucleotide-diphospho-sugar transferases"/>
    <property type="match status" value="1"/>
</dbReference>
<keyword evidence="4" id="KW-1133">Transmembrane helix</keyword>
<accession>A0A2T6BYC1</accession>
<keyword evidence="4" id="KW-0812">Transmembrane</keyword>
<organism evidence="6 7">
    <name type="scientific">Kordia periserrulae</name>
    <dbReference type="NCBI Taxonomy" id="701523"/>
    <lineage>
        <taxon>Bacteria</taxon>
        <taxon>Pseudomonadati</taxon>
        <taxon>Bacteroidota</taxon>
        <taxon>Flavobacteriia</taxon>
        <taxon>Flavobacteriales</taxon>
        <taxon>Flavobacteriaceae</taxon>
        <taxon>Kordia</taxon>
    </lineage>
</organism>
<keyword evidence="7" id="KW-1185">Reference proteome</keyword>
<dbReference type="PANTHER" id="PTHR43630">
    <property type="entry name" value="POLY-BETA-1,6-N-ACETYL-D-GLUCOSAMINE SYNTHASE"/>
    <property type="match status" value="1"/>
</dbReference>
<dbReference type="EMBL" id="QBKT01000005">
    <property type="protein sequence ID" value="PTX61069.1"/>
    <property type="molecule type" value="Genomic_DNA"/>
</dbReference>
<feature type="transmembrane region" description="Helical" evidence="4">
    <location>
        <begin position="280"/>
        <end position="299"/>
    </location>
</feature>
<comment type="similarity">
    <text evidence="1">Belongs to the glycosyltransferase 2 family.</text>
</comment>
<dbReference type="GO" id="GO:0016757">
    <property type="term" value="F:glycosyltransferase activity"/>
    <property type="evidence" value="ECO:0007669"/>
    <property type="project" value="UniProtKB-KW"/>
</dbReference>
<protein>
    <submittedName>
        <fullName evidence="6">Cellulose synthase/poly-beta-1,6-N-acetylglucosamine synthase-like glycosyltransferase</fullName>
    </submittedName>
</protein>
<dbReference type="AlphaFoldDB" id="A0A2T6BYC1"/>
<sequence>MTLYFLYALIAVTAVQLLYFLLFSLFAFEKKKRSKPQNLPVSVIVCAKNEAKNLNTLIPQLLQQAYQSFEIVLINDASSDETLEIMEQFEAENNTIKIVNVENNEAFWGNKKYALTLGIKAAKNDYLVFTDADCVPASKSWLAEITQHFSSTKKIIIGYGAYARKKHSFLNLLIRFETLMAAVQAFSYTKLGIPYTAVGRNMAYHRSEFFRVNGFINHIKIRSGDDDLFIKDAATGKNTAICYSQNSVTISQPKTSFKAWFRQKRRHVSTATHYKFIHKFLLGLFYSSQVAFWALTIFVLCTNMWLFALGLLGIRIAIQYLVIGISANKLKEQDTLYLLPFLELFLLMVQFGIFIANKISKPTHWK</sequence>
<evidence type="ECO:0000256" key="3">
    <source>
        <dbReference type="ARBA" id="ARBA00022679"/>
    </source>
</evidence>
<keyword evidence="2" id="KW-0328">Glycosyltransferase</keyword>
<dbReference type="Pfam" id="PF00535">
    <property type="entry name" value="Glycos_transf_2"/>
    <property type="match status" value="1"/>
</dbReference>
<comment type="caution">
    <text evidence="6">The sequence shown here is derived from an EMBL/GenBank/DDBJ whole genome shotgun (WGS) entry which is preliminary data.</text>
</comment>